<reference evidence="2" key="1">
    <citation type="submission" date="2023-08" db="EMBL/GenBank/DDBJ databases">
        <title>Chromosome-level Genome Assembly of mud carp (Cirrhinus molitorella).</title>
        <authorList>
            <person name="Liu H."/>
        </authorList>
    </citation>
    <scope>NUCLEOTIDE SEQUENCE</scope>
    <source>
        <strain evidence="2">Prfri</strain>
        <tissue evidence="2">Muscle</tissue>
    </source>
</reference>
<feature type="compositionally biased region" description="Basic and acidic residues" evidence="1">
    <location>
        <begin position="22"/>
        <end position="33"/>
    </location>
</feature>
<dbReference type="EMBL" id="JAUYZG010000018">
    <property type="protein sequence ID" value="KAK2881357.1"/>
    <property type="molecule type" value="Genomic_DNA"/>
</dbReference>
<dbReference type="AlphaFoldDB" id="A0AA88P9I4"/>
<dbReference type="Proteomes" id="UP001187343">
    <property type="component" value="Unassembled WGS sequence"/>
</dbReference>
<name>A0AA88P9I4_9TELE</name>
<sequence>MVIGGSGGMVMEVDPELNSVDSLRRSRGREEPRCWQACRHPGTTDGEGGDRSQGANGELMPAGLSTCGRRARSSSTFNQPPIPAVCHCHINVKSASGCWLGTQSHRCV</sequence>
<organism evidence="2 3">
    <name type="scientific">Cirrhinus molitorella</name>
    <name type="common">mud carp</name>
    <dbReference type="NCBI Taxonomy" id="172907"/>
    <lineage>
        <taxon>Eukaryota</taxon>
        <taxon>Metazoa</taxon>
        <taxon>Chordata</taxon>
        <taxon>Craniata</taxon>
        <taxon>Vertebrata</taxon>
        <taxon>Euteleostomi</taxon>
        <taxon>Actinopterygii</taxon>
        <taxon>Neopterygii</taxon>
        <taxon>Teleostei</taxon>
        <taxon>Ostariophysi</taxon>
        <taxon>Cypriniformes</taxon>
        <taxon>Cyprinidae</taxon>
        <taxon>Labeoninae</taxon>
        <taxon>Labeonini</taxon>
        <taxon>Cirrhinus</taxon>
    </lineage>
</organism>
<protein>
    <submittedName>
        <fullName evidence="2">Uncharacterized protein</fullName>
    </submittedName>
</protein>
<evidence type="ECO:0000313" key="3">
    <source>
        <dbReference type="Proteomes" id="UP001187343"/>
    </source>
</evidence>
<gene>
    <name evidence="2" type="ORF">Q8A67_018625</name>
</gene>
<proteinExistence type="predicted"/>
<evidence type="ECO:0000313" key="2">
    <source>
        <dbReference type="EMBL" id="KAK2881357.1"/>
    </source>
</evidence>
<evidence type="ECO:0000256" key="1">
    <source>
        <dbReference type="SAM" id="MobiDB-lite"/>
    </source>
</evidence>
<accession>A0AA88P9I4</accession>
<feature type="region of interest" description="Disordered" evidence="1">
    <location>
        <begin position="1"/>
        <end position="74"/>
    </location>
</feature>
<keyword evidence="3" id="KW-1185">Reference proteome</keyword>
<comment type="caution">
    <text evidence="2">The sequence shown here is derived from an EMBL/GenBank/DDBJ whole genome shotgun (WGS) entry which is preliminary data.</text>
</comment>